<reference evidence="4 5" key="1">
    <citation type="journal article" date="2007" name="Proc. Natl. Acad. Sci. U.S.A.">
        <title>The tiny eukaryote Ostreococcus provides genomic insights into the paradox of plankton speciation.</title>
        <authorList>
            <person name="Palenik B."/>
            <person name="Grimwood J."/>
            <person name="Aerts A."/>
            <person name="Rouze P."/>
            <person name="Salamov A."/>
            <person name="Putnam N."/>
            <person name="Dupont C."/>
            <person name="Jorgensen R."/>
            <person name="Derelle E."/>
            <person name="Rombauts S."/>
            <person name="Zhou K."/>
            <person name="Otillar R."/>
            <person name="Merchant S.S."/>
            <person name="Podell S."/>
            <person name="Gaasterland T."/>
            <person name="Napoli C."/>
            <person name="Gendler K."/>
            <person name="Manuell A."/>
            <person name="Tai V."/>
            <person name="Vallon O."/>
            <person name="Piganeau G."/>
            <person name="Jancek S."/>
            <person name="Heijde M."/>
            <person name="Jabbari K."/>
            <person name="Bowler C."/>
            <person name="Lohr M."/>
            <person name="Robbens S."/>
            <person name="Werner G."/>
            <person name="Dubchak I."/>
            <person name="Pazour G.J."/>
            <person name="Ren Q."/>
            <person name="Paulsen I."/>
            <person name="Delwiche C."/>
            <person name="Schmutz J."/>
            <person name="Rokhsar D."/>
            <person name="Van de Peer Y."/>
            <person name="Moreau H."/>
            <person name="Grigoriev I.V."/>
        </authorList>
    </citation>
    <scope>NUCLEOTIDE SEQUENCE [LARGE SCALE GENOMIC DNA]</scope>
    <source>
        <strain evidence="4 5">CCE9901</strain>
    </source>
</reference>
<dbReference type="PANTHER" id="PTHR21500:SF0">
    <property type="entry name" value="TUBULIN-SPECIFIC CHAPERONE A"/>
    <property type="match status" value="1"/>
</dbReference>
<dbReference type="InterPro" id="IPR004226">
    <property type="entry name" value="TBCA"/>
</dbReference>
<keyword evidence="3" id="KW-0963">Cytoplasm</keyword>
<dbReference type="eggNOG" id="KOG3470">
    <property type="taxonomic scope" value="Eukaryota"/>
</dbReference>
<feature type="non-terminal residue" evidence="4">
    <location>
        <position position="81"/>
    </location>
</feature>
<evidence type="ECO:0000313" key="4">
    <source>
        <dbReference type="EMBL" id="ABO95610.1"/>
    </source>
</evidence>
<dbReference type="GO" id="GO:0005829">
    <property type="term" value="C:cytosol"/>
    <property type="evidence" value="ECO:0007669"/>
    <property type="project" value="TreeGrafter"/>
</dbReference>
<evidence type="ECO:0000256" key="3">
    <source>
        <dbReference type="RuleBase" id="RU364030"/>
    </source>
</evidence>
<dbReference type="OrthoDB" id="296187at2759"/>
<keyword evidence="3" id="KW-0493">Microtubule</keyword>
<comment type="subcellular location">
    <subcellularLocation>
        <location evidence="3">Cytoplasm</location>
        <location evidence="3">Cytoskeleton</location>
    </subcellularLocation>
</comment>
<dbReference type="GO" id="GO:0005874">
    <property type="term" value="C:microtubule"/>
    <property type="evidence" value="ECO:0007669"/>
    <property type="project" value="UniProtKB-KW"/>
</dbReference>
<dbReference type="Proteomes" id="UP000001568">
    <property type="component" value="Chromosome 4"/>
</dbReference>
<dbReference type="OMA" id="VIQECIM"/>
<dbReference type="SUPFAM" id="SSF46988">
    <property type="entry name" value="Tubulin chaperone cofactor A"/>
    <property type="match status" value="1"/>
</dbReference>
<dbReference type="HOGENOM" id="CLU_130569_1_2_1"/>
<evidence type="ECO:0000256" key="2">
    <source>
        <dbReference type="ARBA" id="ARBA00023186"/>
    </source>
</evidence>
<dbReference type="InterPro" id="IPR036126">
    <property type="entry name" value="TBCA_sf"/>
</dbReference>
<evidence type="ECO:0000313" key="5">
    <source>
        <dbReference type="Proteomes" id="UP000001568"/>
    </source>
</evidence>
<keyword evidence="2 3" id="KW-0143">Chaperone</keyword>
<dbReference type="PANTHER" id="PTHR21500">
    <property type="entry name" value="TUBULIN-SPECIFIC CHAPERONE A"/>
    <property type="match status" value="1"/>
</dbReference>
<dbReference type="GO" id="GO:0048487">
    <property type="term" value="F:beta-tubulin binding"/>
    <property type="evidence" value="ECO:0007669"/>
    <property type="project" value="InterPro"/>
</dbReference>
<name>A4RWE6_OSTLU</name>
<dbReference type="KEGG" id="olu:OSTLU_9756"/>
<comment type="similarity">
    <text evidence="1 3">Belongs to the TBCA family.</text>
</comment>
<dbReference type="AlphaFoldDB" id="A4RWE6"/>
<keyword evidence="3" id="KW-0206">Cytoskeleton</keyword>
<dbReference type="STRING" id="436017.A4RWE6"/>
<dbReference type="Pfam" id="PF02970">
    <property type="entry name" value="TBCA"/>
    <property type="match status" value="1"/>
</dbReference>
<evidence type="ECO:0000256" key="1">
    <source>
        <dbReference type="ARBA" id="ARBA00006806"/>
    </source>
</evidence>
<dbReference type="GO" id="GO:0007023">
    <property type="term" value="P:post-chaperonin tubulin folding pathway"/>
    <property type="evidence" value="ECO:0007669"/>
    <property type="project" value="UniProtKB-UniRule"/>
</dbReference>
<keyword evidence="5" id="KW-1185">Reference proteome</keyword>
<dbReference type="Gene3D" id="1.20.58.90">
    <property type="match status" value="1"/>
</dbReference>
<proteinExistence type="inferred from homology"/>
<feature type="non-terminal residue" evidence="4">
    <location>
        <position position="1"/>
    </location>
</feature>
<accession>A4RWE6</accession>
<dbReference type="Gramene" id="ABO95610">
    <property type="protein sequence ID" value="ABO95610"/>
    <property type="gene ID" value="OSTLU_9756"/>
</dbReference>
<comment type="subunit">
    <text evidence="3">Supercomplex made of cofactors A to E. Cofactors A and D function by capturing and stabilizing tubulin in a quasi-native conformation. Cofactor E binds to the cofactor D-tubulin complex; interaction with cofactor C then causes the release of tubulin polypeptides that are committed to the native state.</text>
</comment>
<dbReference type="EMBL" id="CP000584">
    <property type="protein sequence ID" value="ABO95610.1"/>
    <property type="molecule type" value="Genomic_DNA"/>
</dbReference>
<protein>
    <recommendedName>
        <fullName evidence="3">Tubulin-specific chaperone A</fullName>
    </recommendedName>
</protein>
<dbReference type="GO" id="GO:0007021">
    <property type="term" value="P:tubulin complex assembly"/>
    <property type="evidence" value="ECO:0007669"/>
    <property type="project" value="UniProtKB-UniRule"/>
</dbReference>
<sequence length="81" mass="9134">VKAIRIKTGSLRRLFKERAMYAEEVTSGEAKVAAMKRENVDDGDIKQQENVLEESAMMVQDNATRLHDALGSLQVTVEHFE</sequence>
<dbReference type="RefSeq" id="XP_001417317.1">
    <property type="nucleotide sequence ID" value="XM_001417280.1"/>
</dbReference>
<organism evidence="4 5">
    <name type="scientific">Ostreococcus lucimarinus (strain CCE9901)</name>
    <dbReference type="NCBI Taxonomy" id="436017"/>
    <lineage>
        <taxon>Eukaryota</taxon>
        <taxon>Viridiplantae</taxon>
        <taxon>Chlorophyta</taxon>
        <taxon>Mamiellophyceae</taxon>
        <taxon>Mamiellales</taxon>
        <taxon>Bathycoccaceae</taxon>
        <taxon>Ostreococcus</taxon>
    </lineage>
</organism>
<dbReference type="GeneID" id="5001232"/>
<gene>
    <name evidence="4" type="ORF">OSTLU_9756</name>
</gene>